<dbReference type="EMBL" id="GL732529">
    <property type="protein sequence ID" value="EFX86654.1"/>
    <property type="molecule type" value="Genomic_DNA"/>
</dbReference>
<reference evidence="2 3" key="1">
    <citation type="journal article" date="2011" name="Science">
        <title>The ecoresponsive genome of Daphnia pulex.</title>
        <authorList>
            <person name="Colbourne J.K."/>
            <person name="Pfrender M.E."/>
            <person name="Gilbert D."/>
            <person name="Thomas W.K."/>
            <person name="Tucker A."/>
            <person name="Oakley T.H."/>
            <person name="Tokishita S."/>
            <person name="Aerts A."/>
            <person name="Arnold G.J."/>
            <person name="Basu M.K."/>
            <person name="Bauer D.J."/>
            <person name="Caceres C.E."/>
            <person name="Carmel L."/>
            <person name="Casola C."/>
            <person name="Choi J.H."/>
            <person name="Detter J.C."/>
            <person name="Dong Q."/>
            <person name="Dusheyko S."/>
            <person name="Eads B.D."/>
            <person name="Frohlich T."/>
            <person name="Geiler-Samerotte K.A."/>
            <person name="Gerlach D."/>
            <person name="Hatcher P."/>
            <person name="Jogdeo S."/>
            <person name="Krijgsveld J."/>
            <person name="Kriventseva E.V."/>
            <person name="Kultz D."/>
            <person name="Laforsch C."/>
            <person name="Lindquist E."/>
            <person name="Lopez J."/>
            <person name="Manak J.R."/>
            <person name="Muller J."/>
            <person name="Pangilinan J."/>
            <person name="Patwardhan R.P."/>
            <person name="Pitluck S."/>
            <person name="Pritham E.J."/>
            <person name="Rechtsteiner A."/>
            <person name="Rho M."/>
            <person name="Rogozin I.B."/>
            <person name="Sakarya O."/>
            <person name="Salamov A."/>
            <person name="Schaack S."/>
            <person name="Shapiro H."/>
            <person name="Shiga Y."/>
            <person name="Skalitzky C."/>
            <person name="Smith Z."/>
            <person name="Souvorov A."/>
            <person name="Sung W."/>
            <person name="Tang Z."/>
            <person name="Tsuchiya D."/>
            <person name="Tu H."/>
            <person name="Vos H."/>
            <person name="Wang M."/>
            <person name="Wolf Y.I."/>
            <person name="Yamagata H."/>
            <person name="Yamada T."/>
            <person name="Ye Y."/>
            <person name="Shaw J.R."/>
            <person name="Andrews J."/>
            <person name="Crease T.J."/>
            <person name="Tang H."/>
            <person name="Lucas S.M."/>
            <person name="Robertson H.M."/>
            <person name="Bork P."/>
            <person name="Koonin E.V."/>
            <person name="Zdobnov E.M."/>
            <person name="Grigoriev I.V."/>
            <person name="Lynch M."/>
            <person name="Boore J.L."/>
        </authorList>
    </citation>
    <scope>NUCLEOTIDE SEQUENCE [LARGE SCALE GENOMIC DNA]</scope>
</reference>
<dbReference type="KEGG" id="dpx:DAPPUDRAFT_97812"/>
<sequence>MEDPQFFIGQEEEKRRKKNFESHRPSTHTARTHLPETEWAQPTANSSLLFCTGLLILTVMADLNLTQVTVNSDSIKEDDVEQEPIAAAPILCECEFFVQSWKTSHMIRLPMGIQPVLANTTTQTSDSDLCILLCQNQLPPLPEDEKESKWARIFKGACRTLLANELTSRHGLARMTNALGPSTTGSDDEEPVRGCLQAFARSAHTRIWVPMGLQYRKLLSCSHPRHRRSLTEGRKVSNSKSSLNSVDAQSAVDAVVVEAAQPSVSAAAATAQTDQTTSTDKPYVSPLRLLLKRMDIFGPVTESLVDVFDNGAWRELLSTLALDSYVDRYQRIAVDYPQEIDIGHCYFEYLTYNVFNHRFARKSGSSSRGLEDDAVGFLVNAATGFLRSDNASQILTSLFSKIPSSGNSKRVERQEEAAEQKAPPNPQEVV</sequence>
<dbReference type="InParanoid" id="E9G1D3"/>
<name>E9G1D3_DAPPU</name>
<feature type="region of interest" description="Disordered" evidence="1">
    <location>
        <begin position="401"/>
        <end position="430"/>
    </location>
</feature>
<protein>
    <submittedName>
        <fullName evidence="2">Uncharacterized protein</fullName>
    </submittedName>
</protein>
<organism evidence="2 3">
    <name type="scientific">Daphnia pulex</name>
    <name type="common">Water flea</name>
    <dbReference type="NCBI Taxonomy" id="6669"/>
    <lineage>
        <taxon>Eukaryota</taxon>
        <taxon>Metazoa</taxon>
        <taxon>Ecdysozoa</taxon>
        <taxon>Arthropoda</taxon>
        <taxon>Crustacea</taxon>
        <taxon>Branchiopoda</taxon>
        <taxon>Diplostraca</taxon>
        <taxon>Cladocera</taxon>
        <taxon>Anomopoda</taxon>
        <taxon>Daphniidae</taxon>
        <taxon>Daphnia</taxon>
    </lineage>
</organism>
<dbReference type="Proteomes" id="UP000000305">
    <property type="component" value="Unassembled WGS sequence"/>
</dbReference>
<feature type="region of interest" description="Disordered" evidence="1">
    <location>
        <begin position="1"/>
        <end position="34"/>
    </location>
</feature>
<gene>
    <name evidence="2" type="ORF">DAPPUDRAFT_97812</name>
</gene>
<dbReference type="AlphaFoldDB" id="E9G1D3"/>
<feature type="compositionally biased region" description="Basic and acidic residues" evidence="1">
    <location>
        <begin position="409"/>
        <end position="419"/>
    </location>
</feature>
<feature type="non-terminal residue" evidence="2">
    <location>
        <position position="1"/>
    </location>
</feature>
<dbReference type="OrthoDB" id="6345122at2759"/>
<accession>E9G1D3</accession>
<evidence type="ECO:0000256" key="1">
    <source>
        <dbReference type="SAM" id="MobiDB-lite"/>
    </source>
</evidence>
<evidence type="ECO:0000313" key="2">
    <source>
        <dbReference type="EMBL" id="EFX86654.1"/>
    </source>
</evidence>
<keyword evidence="3" id="KW-1185">Reference proteome</keyword>
<feature type="compositionally biased region" description="Basic and acidic residues" evidence="1">
    <location>
        <begin position="11"/>
        <end position="24"/>
    </location>
</feature>
<dbReference type="HOGENOM" id="CLU_638694_0_0_1"/>
<proteinExistence type="predicted"/>
<evidence type="ECO:0000313" key="3">
    <source>
        <dbReference type="Proteomes" id="UP000000305"/>
    </source>
</evidence>